<protein>
    <recommendedName>
        <fullName evidence="4">DUF4168 domain-containing protein</fullName>
    </recommendedName>
</protein>
<dbReference type="EMBL" id="JBEPML010000003">
    <property type="protein sequence ID" value="MET3791226.1"/>
    <property type="molecule type" value="Genomic_DNA"/>
</dbReference>
<accession>A0ABV2MWS0</accession>
<dbReference type="Proteomes" id="UP001549076">
    <property type="component" value="Unassembled WGS sequence"/>
</dbReference>
<evidence type="ECO:0008006" key="4">
    <source>
        <dbReference type="Google" id="ProtNLM"/>
    </source>
</evidence>
<keyword evidence="3" id="KW-1185">Reference proteome</keyword>
<proteinExistence type="predicted"/>
<feature type="chain" id="PRO_5047497824" description="DUF4168 domain-containing protein" evidence="1">
    <location>
        <begin position="28"/>
        <end position="121"/>
    </location>
</feature>
<evidence type="ECO:0000313" key="2">
    <source>
        <dbReference type="EMBL" id="MET3791226.1"/>
    </source>
</evidence>
<evidence type="ECO:0000313" key="3">
    <source>
        <dbReference type="Proteomes" id="UP001549076"/>
    </source>
</evidence>
<reference evidence="2 3" key="1">
    <citation type="submission" date="2024-06" db="EMBL/GenBank/DDBJ databases">
        <title>Genomic Encyclopedia of Type Strains, Phase IV (KMG-IV): sequencing the most valuable type-strain genomes for metagenomic binning, comparative biology and taxonomic classification.</title>
        <authorList>
            <person name="Goeker M."/>
        </authorList>
    </citation>
    <scope>NUCLEOTIDE SEQUENCE [LARGE SCALE GENOMIC DNA]</scope>
    <source>
        <strain evidence="2 3">DSM 27865</strain>
    </source>
</reference>
<name>A0ABV2MWS0_9HYPH</name>
<gene>
    <name evidence="2" type="ORF">ABID37_001429</name>
</gene>
<sequence>MRSFSCPTLALAAALAAAPLAGAFASADDAAPMALPHPATVSHQKVILDQLGSIGDGISADLRDRSITPAEARTLRADARDIRKETTAVAAADHGRIPAGQYDQLLQRVEHLSGKVATFTY</sequence>
<evidence type="ECO:0000256" key="1">
    <source>
        <dbReference type="SAM" id="SignalP"/>
    </source>
</evidence>
<comment type="caution">
    <text evidence="2">The sequence shown here is derived from an EMBL/GenBank/DDBJ whole genome shotgun (WGS) entry which is preliminary data.</text>
</comment>
<keyword evidence="1" id="KW-0732">Signal</keyword>
<feature type="signal peptide" evidence="1">
    <location>
        <begin position="1"/>
        <end position="27"/>
    </location>
</feature>
<dbReference type="RefSeq" id="WP_354193541.1">
    <property type="nucleotide sequence ID" value="NZ_JBEPML010000003.1"/>
</dbReference>
<organism evidence="2 3">
    <name type="scientific">Aquamicrobium terrae</name>
    <dbReference type="NCBI Taxonomy" id="1324945"/>
    <lineage>
        <taxon>Bacteria</taxon>
        <taxon>Pseudomonadati</taxon>
        <taxon>Pseudomonadota</taxon>
        <taxon>Alphaproteobacteria</taxon>
        <taxon>Hyphomicrobiales</taxon>
        <taxon>Phyllobacteriaceae</taxon>
        <taxon>Aquamicrobium</taxon>
    </lineage>
</organism>